<reference evidence="3" key="1">
    <citation type="journal article" date="2013" name="Stand. Genomic Sci.">
        <title>Complete genome sequence of the halophilic bacterium Spirochaeta africana type strain (Z-7692(T)) from the alkaline Lake Magadi in the East African Rift.</title>
        <authorList>
            <person name="Liolos K."/>
            <person name="Abt B."/>
            <person name="Scheuner C."/>
            <person name="Teshima H."/>
            <person name="Held B."/>
            <person name="Lapidus A."/>
            <person name="Nolan M."/>
            <person name="Lucas S."/>
            <person name="Deshpande S."/>
            <person name="Cheng J.F."/>
            <person name="Tapia R."/>
            <person name="Goodwin L.A."/>
            <person name="Pitluck S."/>
            <person name="Pagani I."/>
            <person name="Ivanova N."/>
            <person name="Mavromatis K."/>
            <person name="Mikhailova N."/>
            <person name="Huntemann M."/>
            <person name="Pati A."/>
            <person name="Chen A."/>
            <person name="Palaniappan K."/>
            <person name="Land M."/>
            <person name="Rohde M."/>
            <person name="Tindall B.J."/>
            <person name="Detter J.C."/>
            <person name="Goker M."/>
            <person name="Bristow J."/>
            <person name="Eisen J.A."/>
            <person name="Markowitz V."/>
            <person name="Hugenholtz P."/>
            <person name="Woyke T."/>
            <person name="Klenk H.P."/>
            <person name="Kyrpides N.C."/>
        </authorList>
    </citation>
    <scope>NUCLEOTIDE SEQUENCE</scope>
    <source>
        <strain evidence="3">ATCC 700263 / DSM 8902 / Z-7692</strain>
    </source>
</reference>
<feature type="transmembrane region" description="Helical" evidence="1">
    <location>
        <begin position="37"/>
        <end position="57"/>
    </location>
</feature>
<dbReference type="PATRIC" id="fig|889378.3.peg.1554"/>
<keyword evidence="1" id="KW-0812">Transmembrane</keyword>
<keyword evidence="1" id="KW-0472">Membrane</keyword>
<evidence type="ECO:0000313" key="3">
    <source>
        <dbReference type="Proteomes" id="UP000007383"/>
    </source>
</evidence>
<dbReference type="KEGG" id="sfc:Spiaf_1562"/>
<dbReference type="RefSeq" id="WP_014455604.1">
    <property type="nucleotide sequence ID" value="NC_017098.1"/>
</dbReference>
<name>H9UJC8_SPIAZ</name>
<evidence type="ECO:0000313" key="2">
    <source>
        <dbReference type="EMBL" id="AFG37621.1"/>
    </source>
</evidence>
<dbReference type="HOGENOM" id="CLU_2702958_0_0_12"/>
<keyword evidence="1" id="KW-1133">Transmembrane helix</keyword>
<dbReference type="EMBL" id="CP003282">
    <property type="protein sequence ID" value="AFG37621.1"/>
    <property type="molecule type" value="Genomic_DNA"/>
</dbReference>
<accession>H9UJC8</accession>
<evidence type="ECO:0000256" key="1">
    <source>
        <dbReference type="SAM" id="Phobius"/>
    </source>
</evidence>
<sequence length="73" mass="7905">MSRWKVRLTIAVVFSLGFFIMLGFLLFIEIPQGNREVLLTLLGGMAGSVSMIIAFYFGDSDSHGAQDGYGGGK</sequence>
<feature type="transmembrane region" description="Helical" evidence="1">
    <location>
        <begin position="6"/>
        <end position="28"/>
    </location>
</feature>
<keyword evidence="3" id="KW-1185">Reference proteome</keyword>
<gene>
    <name evidence="2" type="ordered locus">Spiaf_1562</name>
</gene>
<dbReference type="AlphaFoldDB" id="H9UJC8"/>
<dbReference type="STRING" id="889378.Spiaf_1562"/>
<proteinExistence type="predicted"/>
<organism evidence="2 3">
    <name type="scientific">Spirochaeta africana (strain ATCC 700263 / DSM 8902 / Z-7692)</name>
    <dbReference type="NCBI Taxonomy" id="889378"/>
    <lineage>
        <taxon>Bacteria</taxon>
        <taxon>Pseudomonadati</taxon>
        <taxon>Spirochaetota</taxon>
        <taxon>Spirochaetia</taxon>
        <taxon>Spirochaetales</taxon>
        <taxon>Spirochaetaceae</taxon>
        <taxon>Spirochaeta</taxon>
    </lineage>
</organism>
<dbReference type="Proteomes" id="UP000007383">
    <property type="component" value="Chromosome"/>
</dbReference>
<protein>
    <submittedName>
        <fullName evidence="2">Uncharacterized protein</fullName>
    </submittedName>
</protein>
<dbReference type="OrthoDB" id="6708764at2"/>